<dbReference type="AlphaFoldDB" id="A0A5P1EFW8"/>
<name>A0A5P1EFW8_ASPOF</name>
<protein>
    <submittedName>
        <fullName evidence="1">Uncharacterized protein</fullName>
    </submittedName>
</protein>
<dbReference type="Gramene" id="ONK64107">
    <property type="protein sequence ID" value="ONK64107"/>
    <property type="gene ID" value="A4U43_C07F22150"/>
</dbReference>
<dbReference type="Proteomes" id="UP000243459">
    <property type="component" value="Chromosome 7"/>
</dbReference>
<evidence type="ECO:0000313" key="1">
    <source>
        <dbReference type="EMBL" id="ONK64107.1"/>
    </source>
</evidence>
<reference evidence="2" key="1">
    <citation type="journal article" date="2017" name="Nat. Commun.">
        <title>The asparagus genome sheds light on the origin and evolution of a young Y chromosome.</title>
        <authorList>
            <person name="Harkess A."/>
            <person name="Zhou J."/>
            <person name="Xu C."/>
            <person name="Bowers J.E."/>
            <person name="Van der Hulst R."/>
            <person name="Ayyampalayam S."/>
            <person name="Mercati F."/>
            <person name="Riccardi P."/>
            <person name="McKain M.R."/>
            <person name="Kakrana A."/>
            <person name="Tang H."/>
            <person name="Ray J."/>
            <person name="Groenendijk J."/>
            <person name="Arikit S."/>
            <person name="Mathioni S.M."/>
            <person name="Nakano M."/>
            <person name="Shan H."/>
            <person name="Telgmann-Rauber A."/>
            <person name="Kanno A."/>
            <person name="Yue Z."/>
            <person name="Chen H."/>
            <person name="Li W."/>
            <person name="Chen Y."/>
            <person name="Xu X."/>
            <person name="Zhang Y."/>
            <person name="Luo S."/>
            <person name="Chen H."/>
            <person name="Gao J."/>
            <person name="Mao Z."/>
            <person name="Pires J.C."/>
            <person name="Luo M."/>
            <person name="Kudrna D."/>
            <person name="Wing R.A."/>
            <person name="Meyers B.C."/>
            <person name="Yi K."/>
            <person name="Kong H."/>
            <person name="Lavrijsen P."/>
            <person name="Sunseri F."/>
            <person name="Falavigna A."/>
            <person name="Ye Y."/>
            <person name="Leebens-Mack J.H."/>
            <person name="Chen G."/>
        </authorList>
    </citation>
    <scope>NUCLEOTIDE SEQUENCE [LARGE SCALE GENOMIC DNA]</scope>
    <source>
        <strain evidence="2">cv. DH0086</strain>
    </source>
</reference>
<sequence>MEYPFLHRATDIEEEEWERMRKYLIGTLGVGPRYVRELNQKHRHELAHHLDVKVTPSRGWLSSSSSLGIRSFCSVRNVSFHLSLRSYLVRGEVTSLRAGRGVDLEWATETPVLGASESISSGRGLRRASGRSGDWKRLSRRWTAL</sequence>
<proteinExistence type="predicted"/>
<evidence type="ECO:0000313" key="2">
    <source>
        <dbReference type="Proteomes" id="UP000243459"/>
    </source>
</evidence>
<organism evidence="1 2">
    <name type="scientific">Asparagus officinalis</name>
    <name type="common">Garden asparagus</name>
    <dbReference type="NCBI Taxonomy" id="4686"/>
    <lineage>
        <taxon>Eukaryota</taxon>
        <taxon>Viridiplantae</taxon>
        <taxon>Streptophyta</taxon>
        <taxon>Embryophyta</taxon>
        <taxon>Tracheophyta</taxon>
        <taxon>Spermatophyta</taxon>
        <taxon>Magnoliopsida</taxon>
        <taxon>Liliopsida</taxon>
        <taxon>Asparagales</taxon>
        <taxon>Asparagaceae</taxon>
        <taxon>Asparagoideae</taxon>
        <taxon>Asparagus</taxon>
    </lineage>
</organism>
<accession>A0A5P1EFW8</accession>
<keyword evidence="2" id="KW-1185">Reference proteome</keyword>
<dbReference type="EMBL" id="CM007387">
    <property type="protein sequence ID" value="ONK64107.1"/>
    <property type="molecule type" value="Genomic_DNA"/>
</dbReference>
<gene>
    <name evidence="1" type="ORF">A4U43_C07F22150</name>
</gene>